<accession>A0ABD0QTY9</accession>
<name>A0ABD0QTY9_CIRMR</name>
<organism evidence="2 3">
    <name type="scientific">Cirrhinus mrigala</name>
    <name type="common">Mrigala</name>
    <dbReference type="NCBI Taxonomy" id="683832"/>
    <lineage>
        <taxon>Eukaryota</taxon>
        <taxon>Metazoa</taxon>
        <taxon>Chordata</taxon>
        <taxon>Craniata</taxon>
        <taxon>Vertebrata</taxon>
        <taxon>Euteleostomi</taxon>
        <taxon>Actinopterygii</taxon>
        <taxon>Neopterygii</taxon>
        <taxon>Teleostei</taxon>
        <taxon>Ostariophysi</taxon>
        <taxon>Cypriniformes</taxon>
        <taxon>Cyprinidae</taxon>
        <taxon>Labeoninae</taxon>
        <taxon>Labeonini</taxon>
        <taxon>Cirrhinus</taxon>
    </lineage>
</organism>
<evidence type="ECO:0000256" key="1">
    <source>
        <dbReference type="SAM" id="MobiDB-lite"/>
    </source>
</evidence>
<gene>
    <name evidence="2" type="ORF">M9458_015830</name>
</gene>
<evidence type="ECO:0000313" key="3">
    <source>
        <dbReference type="Proteomes" id="UP001529510"/>
    </source>
</evidence>
<protein>
    <submittedName>
        <fullName evidence="2">Uncharacterized protein</fullName>
    </submittedName>
</protein>
<sequence>TAEGSPYRGRAGYTALHGVRLSSVPSGGQSVTSVTSRVSPPVDSPLRGSLEHPPLQDSELVVQSTPEASLEWLVPLVDYLAAWKLLLNVSAWVLRTVEKGYSIQFAAPPPPFNG</sequence>
<dbReference type="AlphaFoldDB" id="A0ABD0QTY9"/>
<reference evidence="2 3" key="1">
    <citation type="submission" date="2024-05" db="EMBL/GenBank/DDBJ databases">
        <title>Genome sequencing and assembly of Indian major carp, Cirrhinus mrigala (Hamilton, 1822).</title>
        <authorList>
            <person name="Mohindra V."/>
            <person name="Chowdhury L.M."/>
            <person name="Lal K."/>
            <person name="Jena J.K."/>
        </authorList>
    </citation>
    <scope>NUCLEOTIDE SEQUENCE [LARGE SCALE GENOMIC DNA]</scope>
    <source>
        <strain evidence="2">CM1030</strain>
        <tissue evidence="2">Blood</tissue>
    </source>
</reference>
<feature type="region of interest" description="Disordered" evidence="1">
    <location>
        <begin position="23"/>
        <end position="54"/>
    </location>
</feature>
<evidence type="ECO:0000313" key="2">
    <source>
        <dbReference type="EMBL" id="KAL0188731.1"/>
    </source>
</evidence>
<dbReference type="EMBL" id="JAMKFB020000007">
    <property type="protein sequence ID" value="KAL0188731.1"/>
    <property type="molecule type" value="Genomic_DNA"/>
</dbReference>
<keyword evidence="3" id="KW-1185">Reference proteome</keyword>
<proteinExistence type="predicted"/>
<comment type="caution">
    <text evidence="2">The sequence shown here is derived from an EMBL/GenBank/DDBJ whole genome shotgun (WGS) entry which is preliminary data.</text>
</comment>
<feature type="non-terminal residue" evidence="2">
    <location>
        <position position="1"/>
    </location>
</feature>
<feature type="compositionally biased region" description="Low complexity" evidence="1">
    <location>
        <begin position="23"/>
        <end position="45"/>
    </location>
</feature>
<dbReference type="Proteomes" id="UP001529510">
    <property type="component" value="Unassembled WGS sequence"/>
</dbReference>
<feature type="non-terminal residue" evidence="2">
    <location>
        <position position="114"/>
    </location>
</feature>